<dbReference type="AlphaFoldDB" id="G7YLM4"/>
<name>G7YLM4_CLOSI</name>
<organism evidence="3 4">
    <name type="scientific">Clonorchis sinensis</name>
    <name type="common">Chinese liver fluke</name>
    <dbReference type="NCBI Taxonomy" id="79923"/>
    <lineage>
        <taxon>Eukaryota</taxon>
        <taxon>Metazoa</taxon>
        <taxon>Spiralia</taxon>
        <taxon>Lophotrochozoa</taxon>
        <taxon>Platyhelminthes</taxon>
        <taxon>Trematoda</taxon>
        <taxon>Digenea</taxon>
        <taxon>Opisthorchiida</taxon>
        <taxon>Opisthorchiata</taxon>
        <taxon>Opisthorchiidae</taxon>
        <taxon>Clonorchis</taxon>
    </lineage>
</organism>
<gene>
    <name evidence="3" type="ORF">CLF_111319</name>
</gene>
<keyword evidence="4" id="KW-1185">Reference proteome</keyword>
<evidence type="ECO:0000313" key="3">
    <source>
        <dbReference type="EMBL" id="GAA53855.1"/>
    </source>
</evidence>
<evidence type="ECO:0000256" key="1">
    <source>
        <dbReference type="SAM" id="SignalP"/>
    </source>
</evidence>
<proteinExistence type="predicted"/>
<protein>
    <recommendedName>
        <fullName evidence="2">Nose resistant-to-fluoxetine protein N-terminal domain-containing protein</fullName>
    </recommendedName>
</protein>
<feature type="non-terminal residue" evidence="3">
    <location>
        <position position="151"/>
    </location>
</feature>
<feature type="signal peptide" evidence="1">
    <location>
        <begin position="1"/>
        <end position="16"/>
    </location>
</feature>
<reference evidence="3" key="1">
    <citation type="journal article" date="2011" name="Genome Biol.">
        <title>The draft genome of the carcinogenic human liver fluke Clonorchis sinensis.</title>
        <authorList>
            <person name="Wang X."/>
            <person name="Chen W."/>
            <person name="Huang Y."/>
            <person name="Sun J."/>
            <person name="Men J."/>
            <person name="Liu H."/>
            <person name="Luo F."/>
            <person name="Guo L."/>
            <person name="Lv X."/>
            <person name="Deng C."/>
            <person name="Zhou C."/>
            <person name="Fan Y."/>
            <person name="Li X."/>
            <person name="Huang L."/>
            <person name="Hu Y."/>
            <person name="Liang C."/>
            <person name="Hu X."/>
            <person name="Xu J."/>
            <person name="Yu X."/>
        </authorList>
    </citation>
    <scope>NUCLEOTIDE SEQUENCE [LARGE SCALE GENOMIC DNA]</scope>
    <source>
        <strain evidence="3">Henan</strain>
    </source>
</reference>
<dbReference type="EMBL" id="DF143617">
    <property type="protein sequence ID" value="GAA53855.1"/>
    <property type="molecule type" value="Genomic_DNA"/>
</dbReference>
<accession>G7YLM4</accession>
<feature type="chain" id="PRO_5003506467" description="Nose resistant-to-fluoxetine protein N-terminal domain-containing protein" evidence="1">
    <location>
        <begin position="17"/>
        <end position="151"/>
    </location>
</feature>
<dbReference type="Proteomes" id="UP000008909">
    <property type="component" value="Unassembled WGS sequence"/>
</dbReference>
<feature type="domain" description="Nose resistant-to-fluoxetine protein N-terminal" evidence="2">
    <location>
        <begin position="76"/>
        <end position="139"/>
    </location>
</feature>
<sequence>MLTYYAFLLMMGEVMASQLTHVPTFERFSKRAMFGIREGLDEMVLDDQWLKLLKADYGEHWISTLNVTVRTRNDSCARDIKTIVRGLMKLEKWALAWADASGKPQPGVTGGAVIWPGSYELCLQLSGNSQNTSFQGRYCSLFYPYGTPQSR</sequence>
<dbReference type="Pfam" id="PF20146">
    <property type="entry name" value="NRF"/>
    <property type="match status" value="1"/>
</dbReference>
<evidence type="ECO:0000313" key="4">
    <source>
        <dbReference type="Proteomes" id="UP000008909"/>
    </source>
</evidence>
<dbReference type="InterPro" id="IPR006621">
    <property type="entry name" value="Nose-resist-to-fluoxetine_N"/>
</dbReference>
<reference key="2">
    <citation type="submission" date="2011-10" db="EMBL/GenBank/DDBJ databases">
        <title>The genome and transcriptome sequence of Clonorchis sinensis provide insights into the carcinogenic liver fluke.</title>
        <authorList>
            <person name="Wang X."/>
            <person name="Huang Y."/>
            <person name="Chen W."/>
            <person name="Liu H."/>
            <person name="Guo L."/>
            <person name="Chen Y."/>
            <person name="Luo F."/>
            <person name="Zhou W."/>
            <person name="Sun J."/>
            <person name="Mao Q."/>
            <person name="Liang P."/>
            <person name="Zhou C."/>
            <person name="Tian Y."/>
            <person name="Men J."/>
            <person name="Lv X."/>
            <person name="Huang L."/>
            <person name="Zhou J."/>
            <person name="Hu Y."/>
            <person name="Li R."/>
            <person name="Zhang F."/>
            <person name="Lei H."/>
            <person name="Li X."/>
            <person name="Hu X."/>
            <person name="Liang C."/>
            <person name="Xu J."/>
            <person name="Wu Z."/>
            <person name="Yu X."/>
        </authorList>
    </citation>
    <scope>NUCLEOTIDE SEQUENCE</scope>
    <source>
        <strain>Henan</strain>
    </source>
</reference>
<keyword evidence="1" id="KW-0732">Signal</keyword>
<evidence type="ECO:0000259" key="2">
    <source>
        <dbReference type="Pfam" id="PF20146"/>
    </source>
</evidence>